<dbReference type="GeneID" id="115816825"/>
<keyword evidence="3" id="KW-0489">Methyltransferase</keyword>
<name>A0A6J2VUV0_CHACN</name>
<sequence>MTFSFHFYGLGPTQCTLTYTSNRRLVNLQLQKDIKISLSSDPMMHSQNSPEDRNMAERCFEGKAHAVAYKRYRVSPPQELMDEVLHFLEKRSERLFNLAVDVGCGSGQGTVLLAPHFTTVVGTDISPAQIEQAKSHDHASNVSYRQCPAEELPFESGTVDLVTSMTAAHWFDRPRFLREADRILKLGGCIALISYTLNMELEFRENDAELNRICQEFYTALLPFRSSYLGPSSLDRYKEMYESIPYQNKEWHECLRVRRKMPLTDYIGMVETFSSYQALLKKDPAQAQKLSEEIMDKLLNAMGTSSADTEVTVVIKYFYLLASKDKTD</sequence>
<dbReference type="OrthoDB" id="506498at2759"/>
<dbReference type="Gene3D" id="3.40.50.150">
    <property type="entry name" value="Vaccinia Virus protein VP39"/>
    <property type="match status" value="1"/>
</dbReference>
<dbReference type="CDD" id="cd02440">
    <property type="entry name" value="AdoMet_MTases"/>
    <property type="match status" value="1"/>
</dbReference>
<proteinExistence type="predicted"/>
<dbReference type="GO" id="GO:0008757">
    <property type="term" value="F:S-adenosylmethionine-dependent methyltransferase activity"/>
    <property type="evidence" value="ECO:0007669"/>
    <property type="project" value="InterPro"/>
</dbReference>
<keyword evidence="2" id="KW-1185">Reference proteome</keyword>
<dbReference type="PANTHER" id="PTHR44942">
    <property type="entry name" value="METHYLTRANSF_11 DOMAIN-CONTAINING PROTEIN"/>
    <property type="match status" value="1"/>
</dbReference>
<dbReference type="InterPro" id="IPR029063">
    <property type="entry name" value="SAM-dependent_MTases_sf"/>
</dbReference>
<dbReference type="AlphaFoldDB" id="A0A6J2VUV0"/>
<dbReference type="SUPFAM" id="SSF53335">
    <property type="entry name" value="S-adenosyl-L-methionine-dependent methyltransferases"/>
    <property type="match status" value="1"/>
</dbReference>
<evidence type="ECO:0000259" key="1">
    <source>
        <dbReference type="Pfam" id="PF08241"/>
    </source>
</evidence>
<feature type="domain" description="Methyltransferase type 11" evidence="1">
    <location>
        <begin position="100"/>
        <end position="191"/>
    </location>
</feature>
<dbReference type="RefSeq" id="XP_030635827.1">
    <property type="nucleotide sequence ID" value="XM_030779967.1"/>
</dbReference>
<evidence type="ECO:0000313" key="3">
    <source>
        <dbReference type="RefSeq" id="XP_030635827.1"/>
    </source>
</evidence>
<keyword evidence="3" id="KW-0808">Transferase</keyword>
<accession>A0A6J2VUV0</accession>
<reference evidence="3" key="1">
    <citation type="submission" date="2025-08" db="UniProtKB">
        <authorList>
            <consortium name="RefSeq"/>
        </authorList>
    </citation>
    <scope>IDENTIFICATION</scope>
</reference>
<dbReference type="InterPro" id="IPR051052">
    <property type="entry name" value="Diverse_substrate_MTase"/>
</dbReference>
<evidence type="ECO:0000313" key="2">
    <source>
        <dbReference type="Proteomes" id="UP000504632"/>
    </source>
</evidence>
<dbReference type="FunFam" id="3.40.50.150:FF:000370">
    <property type="entry name" value="Si:ch211-93g23.2"/>
    <property type="match status" value="1"/>
</dbReference>
<dbReference type="PANTHER" id="PTHR44942:SF9">
    <property type="entry name" value="NOVEL PROTEIN-RELATED"/>
    <property type="match status" value="1"/>
</dbReference>
<dbReference type="InParanoid" id="A0A6J2VUV0"/>
<protein>
    <submittedName>
        <fullName evidence="3">Methyltransferase DDB_G0268948</fullName>
    </submittedName>
</protein>
<organism evidence="2 3">
    <name type="scientific">Chanos chanos</name>
    <name type="common">Milkfish</name>
    <name type="synonym">Mugil chanos</name>
    <dbReference type="NCBI Taxonomy" id="29144"/>
    <lineage>
        <taxon>Eukaryota</taxon>
        <taxon>Metazoa</taxon>
        <taxon>Chordata</taxon>
        <taxon>Craniata</taxon>
        <taxon>Vertebrata</taxon>
        <taxon>Euteleostomi</taxon>
        <taxon>Actinopterygii</taxon>
        <taxon>Neopterygii</taxon>
        <taxon>Teleostei</taxon>
        <taxon>Ostariophysi</taxon>
        <taxon>Gonorynchiformes</taxon>
        <taxon>Chanidae</taxon>
        <taxon>Chanos</taxon>
    </lineage>
</organism>
<dbReference type="InterPro" id="IPR013216">
    <property type="entry name" value="Methyltransf_11"/>
</dbReference>
<dbReference type="Proteomes" id="UP000504632">
    <property type="component" value="Chromosome 7"/>
</dbReference>
<gene>
    <name evidence="3" type="primary">si:ch211-93g23.2</name>
</gene>
<dbReference type="Pfam" id="PF08241">
    <property type="entry name" value="Methyltransf_11"/>
    <property type="match status" value="1"/>
</dbReference>
<dbReference type="GO" id="GO:0032259">
    <property type="term" value="P:methylation"/>
    <property type="evidence" value="ECO:0007669"/>
    <property type="project" value="UniProtKB-KW"/>
</dbReference>
<dbReference type="FunCoup" id="A0A6J2VUV0">
    <property type="interactions" value="2"/>
</dbReference>